<comment type="caution">
    <text evidence="1">The sequence shown here is derived from an EMBL/GenBank/DDBJ whole genome shotgun (WGS) entry which is preliminary data.</text>
</comment>
<evidence type="ECO:0000313" key="1">
    <source>
        <dbReference type="EMBL" id="GGA10642.1"/>
    </source>
</evidence>
<protein>
    <submittedName>
        <fullName evidence="1">Uncharacterized protein</fullName>
    </submittedName>
</protein>
<keyword evidence="2" id="KW-1185">Reference proteome</keyword>
<gene>
    <name evidence="1" type="ORF">GCM10011333_11810</name>
</gene>
<dbReference type="Proteomes" id="UP000616114">
    <property type="component" value="Unassembled WGS sequence"/>
</dbReference>
<proteinExistence type="predicted"/>
<dbReference type="EMBL" id="BMFY01000004">
    <property type="protein sequence ID" value="GGA10642.1"/>
    <property type="molecule type" value="Genomic_DNA"/>
</dbReference>
<organism evidence="1 2">
    <name type="scientific">Sediminivirga luteola</name>
    <dbReference type="NCBI Taxonomy" id="1774748"/>
    <lineage>
        <taxon>Bacteria</taxon>
        <taxon>Bacillati</taxon>
        <taxon>Actinomycetota</taxon>
        <taxon>Actinomycetes</taxon>
        <taxon>Micrococcales</taxon>
        <taxon>Brevibacteriaceae</taxon>
        <taxon>Sediminivirga</taxon>
    </lineage>
</organism>
<reference evidence="1" key="1">
    <citation type="journal article" date="2014" name="Int. J. Syst. Evol. Microbiol.">
        <title>Complete genome sequence of Corynebacterium casei LMG S-19264T (=DSM 44701T), isolated from a smear-ripened cheese.</title>
        <authorList>
            <consortium name="US DOE Joint Genome Institute (JGI-PGF)"/>
            <person name="Walter F."/>
            <person name="Albersmeier A."/>
            <person name="Kalinowski J."/>
            <person name="Ruckert C."/>
        </authorList>
    </citation>
    <scope>NUCLEOTIDE SEQUENCE</scope>
    <source>
        <strain evidence="1">CGMCC 1.12785</strain>
    </source>
</reference>
<dbReference type="AlphaFoldDB" id="A0A8J2XK35"/>
<reference evidence="1" key="2">
    <citation type="submission" date="2020-09" db="EMBL/GenBank/DDBJ databases">
        <authorList>
            <person name="Sun Q."/>
            <person name="Zhou Y."/>
        </authorList>
    </citation>
    <scope>NUCLEOTIDE SEQUENCE</scope>
    <source>
        <strain evidence="1">CGMCC 1.12785</strain>
    </source>
</reference>
<accession>A0A8J2XK35</accession>
<sequence length="85" mass="9819">MSISTLRGERKPTQKWTQKDRLIALALTVYESGLCKGCGQPLDHTTGERPRDYSVREYHCSGCYELESRTKKHEPGQKVYLFPEE</sequence>
<evidence type="ECO:0000313" key="2">
    <source>
        <dbReference type="Proteomes" id="UP000616114"/>
    </source>
</evidence>
<dbReference type="RefSeq" id="WP_188550007.1">
    <property type="nucleotide sequence ID" value="NZ_BMFY01000004.1"/>
</dbReference>
<name>A0A8J2XK35_9MICO</name>